<accession>A0A3B5Z2E4</accession>
<dbReference type="OrthoDB" id="1429720at2759"/>
<dbReference type="PANTHER" id="PTHR45631">
    <property type="entry name" value="OS07G0107800 PROTEIN-RELATED"/>
    <property type="match status" value="1"/>
</dbReference>
<keyword evidence="2" id="KW-0732">Signal</keyword>
<dbReference type="Proteomes" id="UP000019116">
    <property type="component" value="Chromosome 1B"/>
</dbReference>
<organism evidence="4">
    <name type="scientific">Triticum aestivum</name>
    <name type="common">Wheat</name>
    <dbReference type="NCBI Taxonomy" id="4565"/>
    <lineage>
        <taxon>Eukaryota</taxon>
        <taxon>Viridiplantae</taxon>
        <taxon>Streptophyta</taxon>
        <taxon>Embryophyta</taxon>
        <taxon>Tracheophyta</taxon>
        <taxon>Spermatophyta</taxon>
        <taxon>Magnoliopsida</taxon>
        <taxon>Liliopsida</taxon>
        <taxon>Poales</taxon>
        <taxon>Poaceae</taxon>
        <taxon>BOP clade</taxon>
        <taxon>Pooideae</taxon>
        <taxon>Triticodae</taxon>
        <taxon>Triticeae</taxon>
        <taxon>Triticinae</taxon>
        <taxon>Triticum</taxon>
    </lineage>
</organism>
<dbReference type="STRING" id="4565.A0A3B5Z2E4"/>
<dbReference type="PANTHER" id="PTHR45631:SF31">
    <property type="entry name" value="PROTEIN KINASE DOMAIN-CONTAINING PROTEIN"/>
    <property type="match status" value="1"/>
</dbReference>
<dbReference type="Gramene" id="TraesCAD_scaffold_006827_01G000200.1">
    <property type="protein sequence ID" value="TraesCAD_scaffold_006827_01G000200.1"/>
    <property type="gene ID" value="TraesCAD_scaffold_006827_01G000200"/>
</dbReference>
<dbReference type="Gramene" id="TraesROB_scaffold_001112_01G000500.1">
    <property type="protein sequence ID" value="TraesROB_scaffold_001112_01G000500.1"/>
    <property type="gene ID" value="TraesROB_scaffold_001112_01G000500"/>
</dbReference>
<keyword evidence="5" id="KW-1185">Reference proteome</keyword>
<evidence type="ECO:0000256" key="2">
    <source>
        <dbReference type="SAM" id="SignalP"/>
    </source>
</evidence>
<protein>
    <recommendedName>
        <fullName evidence="3">Malectin-like domain-containing protein</fullName>
    </recommendedName>
</protein>
<feature type="chain" id="PRO_5043170217" description="Malectin-like domain-containing protein" evidence="2">
    <location>
        <begin position="24"/>
        <end position="236"/>
    </location>
</feature>
<proteinExistence type="predicted"/>
<dbReference type="Gramene" id="TraesCS1B03G0981100.1">
    <property type="protein sequence ID" value="TraesCS1B03G0981100.1.CDS"/>
    <property type="gene ID" value="TraesCS1B03G0981100"/>
</dbReference>
<feature type="domain" description="Malectin-like" evidence="3">
    <location>
        <begin position="34"/>
        <end position="230"/>
    </location>
</feature>
<evidence type="ECO:0000313" key="5">
    <source>
        <dbReference type="Proteomes" id="UP000019116"/>
    </source>
</evidence>
<dbReference type="GO" id="GO:0016020">
    <property type="term" value="C:membrane"/>
    <property type="evidence" value="ECO:0007669"/>
    <property type="project" value="UniProtKB-SubCell"/>
</dbReference>
<reference evidence="4" key="2">
    <citation type="submission" date="2018-10" db="UniProtKB">
        <authorList>
            <consortium name="EnsemblPlants"/>
        </authorList>
    </citation>
    <scope>IDENTIFICATION</scope>
</reference>
<dbReference type="OMA" id="CGREANF"/>
<dbReference type="AlphaFoldDB" id="A0A3B5Z2E4"/>
<dbReference type="Gramene" id="TraesCS1B02G360000.1">
    <property type="protein sequence ID" value="TraesCS1B02G360000.1"/>
    <property type="gene ID" value="TraesCS1B02G360000"/>
</dbReference>
<reference evidence="4" key="1">
    <citation type="submission" date="2018-08" db="EMBL/GenBank/DDBJ databases">
        <authorList>
            <person name="Rossello M."/>
        </authorList>
    </citation>
    <scope>NUCLEOTIDE SEQUENCE [LARGE SCALE GENOMIC DNA]</scope>
    <source>
        <strain evidence="4">cv. Chinese Spring</strain>
    </source>
</reference>
<evidence type="ECO:0000256" key="1">
    <source>
        <dbReference type="ARBA" id="ARBA00004167"/>
    </source>
</evidence>
<dbReference type="InterPro" id="IPR024788">
    <property type="entry name" value="Malectin-like_Carb-bd_dom"/>
</dbReference>
<evidence type="ECO:0000259" key="3">
    <source>
        <dbReference type="Pfam" id="PF12819"/>
    </source>
</evidence>
<evidence type="ECO:0000313" key="4">
    <source>
        <dbReference type="EnsemblPlants" id="TraesCS1B02G360000.1"/>
    </source>
</evidence>
<name>A0A3B5Z2E4_WHEAT</name>
<sequence>MVARWLLPLVLLLGLAGVLQVHGQVDKLASFITIDCGLPENSPGYMDNITKLRATGDAGFTNAGTNHNISTEYITPTMGWTWHTVRSFPIGVRNCYTIRPVGSAGPNYLIRAFFMYGNYDGLDRLPIFDIYLGVNYWKTVNITGADIPLIVEVIAYVYGGIVQVCLVNTGSGTPFITSLGLRPLKTTLYPQVNATQGLVLITRSSFGTNKTVRYPDDAYDRVWLPWTKPHSDQSFK</sequence>
<dbReference type="EnsemblPlants" id="TraesCS1B02G360000.1">
    <property type="protein sequence ID" value="TraesCS1B02G360000.1"/>
    <property type="gene ID" value="TraesCS1B02G360000"/>
</dbReference>
<comment type="subcellular location">
    <subcellularLocation>
        <location evidence="1">Membrane</location>
        <topology evidence="1">Single-pass membrane protein</topology>
    </subcellularLocation>
</comment>
<dbReference type="Pfam" id="PF12819">
    <property type="entry name" value="Malectin_like"/>
    <property type="match status" value="1"/>
</dbReference>
<feature type="signal peptide" evidence="2">
    <location>
        <begin position="1"/>
        <end position="23"/>
    </location>
</feature>
<dbReference type="Gramene" id="TraesCLE_scaffold_012058_01G000100.1">
    <property type="protein sequence ID" value="TraesCLE_scaffold_012058_01G000100.1"/>
    <property type="gene ID" value="TraesCLE_scaffold_012058_01G000100"/>
</dbReference>